<organism evidence="3 4">
    <name type="scientific">Pseudoalteromonas luteoviolacea</name>
    <dbReference type="NCBI Taxonomy" id="43657"/>
    <lineage>
        <taxon>Bacteria</taxon>
        <taxon>Pseudomonadati</taxon>
        <taxon>Pseudomonadota</taxon>
        <taxon>Gammaproteobacteria</taxon>
        <taxon>Alteromonadales</taxon>
        <taxon>Pseudoalteromonadaceae</taxon>
        <taxon>Pseudoalteromonas</taxon>
    </lineage>
</organism>
<proteinExistence type="predicted"/>
<name>A0A0C1Q5P2_9GAMM</name>
<gene>
    <name evidence="3" type="ORF">JF50_16235</name>
</gene>
<dbReference type="OrthoDB" id="9767116at2"/>
<dbReference type="InterPro" id="IPR041246">
    <property type="entry name" value="Bact_MG10"/>
</dbReference>
<dbReference type="Pfam" id="PF17973">
    <property type="entry name" value="bMG10"/>
    <property type="match status" value="1"/>
</dbReference>
<evidence type="ECO:0000259" key="2">
    <source>
        <dbReference type="SMART" id="SM01360"/>
    </source>
</evidence>
<evidence type="ECO:0000313" key="3">
    <source>
        <dbReference type="EMBL" id="KID55891.1"/>
    </source>
</evidence>
<sequence length="1748" mass="198331">MIRVLLLFFCLFSVNLTAGQLKVSDIKFSYQENHLNQILFVFNKNIAKSGDIPHARQIEHIYLTADYKHMCRWRFEGLKSLSCDLYTKVPTLYPITAGVNRGFSGLTESLNKDFKQQWFRRDLPIQYAEAKNNKVTLSYDASLVANENIAEQLQNTIVFFSDDESLQPISVSSEQTNGYIRLDYEFKKDIAHTKLKIVLPKGTKLSDKHVTNKQDIVIYSKRAQPERPEFYGLFCQPFGINKYISDYIALEPGKLKTCAPESLAVAFSEPLKNHQSLSDIIQNQLGKRSFAFDMPQKHKLGAMYNIALDGDTQYKFNLEGVEGVSGKTYENRSAVVHFSTRESTPYWRLSNYLGTQLQTGEQGHLLLEHRNSKNLKILYKSIDNLDALHAWQSTVIESDNTEFKELTLLNSSPKILHIEQLPISHLMNNRSGILIYKVSGQSVDSKTETLHIKQISDHETLSLSDFNLFAQIGATLSISTYSFKDNLPLKARVWLTCEQFEKPKFLGTTDKYGKLNVSHKALQKMMLAQNSQCWLWAQADRKKAMVHLDMSKTNAIAAHTIFSQPIYQPNEAVNFSIAMKQHTEEGLVALTQDIRAVIKNPNRSSLKAFEIFPKFISPQGLVHFSIPAGFKQVGSYKIELYVGSHRVDTYDYIKVAQFTPPEIEFSWLHNQDVHINKPFNVKVRGVTYNGQDVNNFTGELRVKFQSVYTHPDSWPEDYDYRHFYEAPSQNKTHKVQLDQQGEGEIILNMDAPFIGVSLSSQVTSSSGETRFYHTTLPYFSRSHYIGTTIEENKLKVIALTQDGAEIKAHVSISINNLQSVDDESFTPLALCSGTTPLHCDIPKHIDDYAELKIISGDEQYVWKRGYQLNKEQTKATTKQATPQLIGQSSATVGEVYTLSIDSPIEGQAAVMIKAGELMRSFIVEVNKGNNDIEIEIDDALIPGFEVTAFLPSTTEHIANKKSEFNQKIKKIVDAARQNAKRNLNSLSEISLPTKPRVYGYELSQFIHVEPADKLTLEVEHPNIIEPNGTLEINVTSNQTADAQIWIVNDALFDVSHESPSSVSFQQLYHRFSYHQPWHSVHNQTDWLLDTNTNNNILAALFSNSVQQRSRMAALAPSNSAHRMSDQAQSVWLTPASLTANKTKNIEIKLPQLNGRWRLFVLAINEHNQAKYTHTLNTQADVEYQIYVPEKVFLRDKPVAVVKINNPNQHSVQDRVEIAFNGMIIKRDSPQLEAMQLKRFEIPLNDLKLGLNTISIRSLNDSKRHYRKDIQVLKNTAHKRSVFKMDPAHSNTILVPSTSVIEHAQVSTLNSNAPNWALLANYHHHYPHQCLEQTLSRAVSLTYNPITNAVPNTKLAELLKTSLMQNVRYSGYRYFKNTGTDLMLSAYTLLANKWLSNSNYQFEFDPELLDELKSQLMNTIDHTHSTSHHNRYDREWLLWALSEHNALDLSEIKNIYALGVLDTTSHLLQLQALKAAGAPQDDIESTLTNIIGAGYQDQSFNALGSTLNQCLAIQLTEIPNVKALLFKPVISKQLQIGHFGNTLIDSICTLALKDLKGLPLTEVETDKLNTVNEMSEHRINHAPSMPYYLHLEKKALLSKETPSFDGLEITREYRIKQGSNWQPVNEDKLSVGQLIKVTITVFSPIEREHVLIKDFLPSGLLILDPSLKNQTYWRWLKQKNTQAVTVLLGQDGRTLASWHRYKLPAGTTQFEYLAEVRYSGEFLTPSATVEMMYYPDIGGKTGANSVTID</sequence>
<feature type="signal peptide" evidence="1">
    <location>
        <begin position="1"/>
        <end position="18"/>
    </location>
</feature>
<dbReference type="InterPro" id="IPR001599">
    <property type="entry name" value="Macroglobln_a2"/>
</dbReference>
<dbReference type="PANTHER" id="PTHR40094:SF1">
    <property type="entry name" value="UBIQUITIN DOMAIN-CONTAINING PROTEIN"/>
    <property type="match status" value="1"/>
</dbReference>
<dbReference type="EMBL" id="JWIC01000007">
    <property type="protein sequence ID" value="KID55891.1"/>
    <property type="molecule type" value="Genomic_DNA"/>
</dbReference>
<reference evidence="3 4" key="1">
    <citation type="submission" date="2014-12" db="EMBL/GenBank/DDBJ databases">
        <title>Draft Genome Sequence of Pseudoalteromonas luteoviolacea HI1.</title>
        <authorList>
            <person name="Asahina A.Y."/>
            <person name="Hadfield M.G."/>
        </authorList>
    </citation>
    <scope>NUCLEOTIDE SEQUENCE [LARGE SCALE GENOMIC DNA]</scope>
    <source>
        <strain evidence="3 4">HI1</strain>
    </source>
</reference>
<comment type="caution">
    <text evidence="3">The sequence shown here is derived from an EMBL/GenBank/DDBJ whole genome shotgun (WGS) entry which is preliminary data.</text>
</comment>
<accession>A0A0C1Q5P2</accession>
<evidence type="ECO:0000313" key="4">
    <source>
        <dbReference type="Proteomes" id="UP000031327"/>
    </source>
</evidence>
<dbReference type="InterPro" id="IPR051802">
    <property type="entry name" value="YfhM-like"/>
</dbReference>
<feature type="chain" id="PRO_5002150958" description="Alpha-2-macroglobulin domain-containing protein" evidence="1">
    <location>
        <begin position="19"/>
        <end position="1748"/>
    </location>
</feature>
<dbReference type="RefSeq" id="WP_039610463.1">
    <property type="nucleotide sequence ID" value="NZ_JWIC01000007.1"/>
</dbReference>
<dbReference type="SMART" id="SM01360">
    <property type="entry name" value="A2M"/>
    <property type="match status" value="1"/>
</dbReference>
<dbReference type="GO" id="GO:0004866">
    <property type="term" value="F:endopeptidase inhibitor activity"/>
    <property type="evidence" value="ECO:0007669"/>
    <property type="project" value="InterPro"/>
</dbReference>
<protein>
    <recommendedName>
        <fullName evidence="2">Alpha-2-macroglobulin domain-containing protein</fullName>
    </recommendedName>
</protein>
<dbReference type="InterPro" id="IPR008930">
    <property type="entry name" value="Terpenoid_cyclase/PrenylTrfase"/>
</dbReference>
<dbReference type="Proteomes" id="UP000031327">
    <property type="component" value="Unassembled WGS sequence"/>
</dbReference>
<dbReference type="SUPFAM" id="SSF48239">
    <property type="entry name" value="Terpenoid cyclases/Protein prenyltransferases"/>
    <property type="match status" value="1"/>
</dbReference>
<dbReference type="PANTHER" id="PTHR40094">
    <property type="entry name" value="ALPHA-2-MACROGLOBULIN HOMOLOG"/>
    <property type="match status" value="1"/>
</dbReference>
<keyword evidence="1" id="KW-0732">Signal</keyword>
<feature type="domain" description="Alpha-2-macroglobulin" evidence="2">
    <location>
        <begin position="1129"/>
        <end position="1217"/>
    </location>
</feature>
<evidence type="ECO:0000256" key="1">
    <source>
        <dbReference type="SAM" id="SignalP"/>
    </source>
</evidence>